<comment type="similarity">
    <text evidence="2 7">Belongs to the cytochrome P450 family.</text>
</comment>
<keyword evidence="3 6" id="KW-0479">Metal-binding</keyword>
<dbReference type="GO" id="GO:0016705">
    <property type="term" value="F:oxidoreductase activity, acting on paired donors, with incorporation or reduction of molecular oxygen"/>
    <property type="evidence" value="ECO:0007669"/>
    <property type="project" value="InterPro"/>
</dbReference>
<dbReference type="Gene3D" id="1.10.630.10">
    <property type="entry name" value="Cytochrome P450"/>
    <property type="match status" value="1"/>
</dbReference>
<dbReference type="SUPFAM" id="SSF48264">
    <property type="entry name" value="Cytochrome P450"/>
    <property type="match status" value="1"/>
</dbReference>
<dbReference type="EMBL" id="CP099427">
    <property type="protein sequence ID" value="USW58206.1"/>
    <property type="molecule type" value="Genomic_DNA"/>
</dbReference>
<protein>
    <submittedName>
        <fullName evidence="8">Cytochrome P450</fullName>
    </submittedName>
</protein>
<dbReference type="GO" id="GO:0020037">
    <property type="term" value="F:heme binding"/>
    <property type="evidence" value="ECO:0007669"/>
    <property type="project" value="InterPro"/>
</dbReference>
<dbReference type="PROSITE" id="PS00086">
    <property type="entry name" value="CYTOCHROME_P450"/>
    <property type="match status" value="1"/>
</dbReference>
<evidence type="ECO:0000256" key="3">
    <source>
        <dbReference type="ARBA" id="ARBA00022723"/>
    </source>
</evidence>
<keyword evidence="6 7" id="KW-0349">Heme</keyword>
<dbReference type="PANTHER" id="PTHR24305:SF96">
    <property type="entry name" value="CYTOCHROME P450 MONOOXYGENASE STCB-RELATED"/>
    <property type="match status" value="1"/>
</dbReference>
<evidence type="ECO:0000256" key="1">
    <source>
        <dbReference type="ARBA" id="ARBA00001971"/>
    </source>
</evidence>
<evidence type="ECO:0000313" key="9">
    <source>
        <dbReference type="Proteomes" id="UP001056384"/>
    </source>
</evidence>
<reference evidence="8" key="1">
    <citation type="submission" date="2022-06" db="EMBL/GenBank/DDBJ databases">
        <title>Complete genome sequences of two strains of the flax pathogen Septoria linicola.</title>
        <authorList>
            <person name="Lapalu N."/>
            <person name="Simon A."/>
            <person name="Demenou B."/>
            <person name="Paumier D."/>
            <person name="Guillot M.-P."/>
            <person name="Gout L."/>
            <person name="Valade R."/>
        </authorList>
    </citation>
    <scope>NUCLEOTIDE SEQUENCE</scope>
    <source>
        <strain evidence="8">SE15195</strain>
    </source>
</reference>
<dbReference type="PRINTS" id="PR00463">
    <property type="entry name" value="EP450I"/>
</dbReference>
<organism evidence="8 9">
    <name type="scientific">Septoria linicola</name>
    <dbReference type="NCBI Taxonomy" id="215465"/>
    <lineage>
        <taxon>Eukaryota</taxon>
        <taxon>Fungi</taxon>
        <taxon>Dikarya</taxon>
        <taxon>Ascomycota</taxon>
        <taxon>Pezizomycotina</taxon>
        <taxon>Dothideomycetes</taxon>
        <taxon>Dothideomycetidae</taxon>
        <taxon>Mycosphaerellales</taxon>
        <taxon>Mycosphaerellaceae</taxon>
        <taxon>Septoria</taxon>
    </lineage>
</organism>
<dbReference type="PRINTS" id="PR00385">
    <property type="entry name" value="P450"/>
</dbReference>
<comment type="cofactor">
    <cofactor evidence="1 6">
        <name>heme</name>
        <dbReference type="ChEBI" id="CHEBI:30413"/>
    </cofactor>
</comment>
<dbReference type="InterPro" id="IPR017972">
    <property type="entry name" value="Cyt_P450_CS"/>
</dbReference>
<evidence type="ECO:0000256" key="7">
    <source>
        <dbReference type="RuleBase" id="RU000461"/>
    </source>
</evidence>
<dbReference type="InterPro" id="IPR002401">
    <property type="entry name" value="Cyt_P450_E_grp-I"/>
</dbReference>
<dbReference type="PANTHER" id="PTHR24305">
    <property type="entry name" value="CYTOCHROME P450"/>
    <property type="match status" value="1"/>
</dbReference>
<evidence type="ECO:0000313" key="8">
    <source>
        <dbReference type="EMBL" id="USW58206.1"/>
    </source>
</evidence>
<evidence type="ECO:0000256" key="6">
    <source>
        <dbReference type="PIRSR" id="PIRSR602401-1"/>
    </source>
</evidence>
<dbReference type="InterPro" id="IPR036396">
    <property type="entry name" value="Cyt_P450_sf"/>
</dbReference>
<dbReference type="Proteomes" id="UP001056384">
    <property type="component" value="Chromosome 10"/>
</dbReference>
<evidence type="ECO:0000256" key="5">
    <source>
        <dbReference type="ARBA" id="ARBA00023004"/>
    </source>
</evidence>
<dbReference type="GO" id="GO:0004497">
    <property type="term" value="F:monooxygenase activity"/>
    <property type="evidence" value="ECO:0007669"/>
    <property type="project" value="UniProtKB-KW"/>
</dbReference>
<dbReference type="AlphaFoldDB" id="A0A9Q9B6V5"/>
<dbReference type="GO" id="GO:0005506">
    <property type="term" value="F:iron ion binding"/>
    <property type="evidence" value="ECO:0007669"/>
    <property type="project" value="InterPro"/>
</dbReference>
<keyword evidence="7" id="KW-0503">Monooxygenase</keyword>
<dbReference type="InterPro" id="IPR050121">
    <property type="entry name" value="Cytochrome_P450_monoxygenase"/>
</dbReference>
<name>A0A9Q9B6V5_9PEZI</name>
<gene>
    <name evidence="8" type="ORF">Slin15195_G115250</name>
</gene>
<keyword evidence="5 6" id="KW-0408">Iron</keyword>
<dbReference type="InterPro" id="IPR001128">
    <property type="entry name" value="Cyt_P450"/>
</dbReference>
<keyword evidence="9" id="KW-1185">Reference proteome</keyword>
<accession>A0A9Q9B6V5</accession>
<evidence type="ECO:0000256" key="2">
    <source>
        <dbReference type="ARBA" id="ARBA00010617"/>
    </source>
</evidence>
<feature type="binding site" description="axial binding residue" evidence="6">
    <location>
        <position position="233"/>
    </location>
    <ligand>
        <name>heme</name>
        <dbReference type="ChEBI" id="CHEBI:30413"/>
    </ligand>
    <ligandPart>
        <name>Fe</name>
        <dbReference type="ChEBI" id="CHEBI:18248"/>
    </ligandPart>
</feature>
<dbReference type="Pfam" id="PF00067">
    <property type="entry name" value="p450"/>
    <property type="match status" value="2"/>
</dbReference>
<evidence type="ECO:0000256" key="4">
    <source>
        <dbReference type="ARBA" id="ARBA00023002"/>
    </source>
</evidence>
<sequence>MAGNVVAKLMFGETFGMTQDGKPVQLFKSLQYTTFAGLFACKFRTLYHILKQVPAIKRRFFSGNKDLLSYGQAAIQNSSTKSTSKNIFSQITAEAEDDKTSLTKEEIVLHAGTFLFAGMDTTATTMTFLIWAVLSDPILQEEARRRRRHLRLYGAAPAALPRVTPPEGGATLGGYQIAAETVVNTQAWSAHRDPSVWPEPEKFDQKRWLVESFEKREDIKAVWSPFGPGTRVCIGLNLAYMELRIATATFFRECRGAKLAASTTVESMQVGEHFSHRAEGPCHACKVILPVDR</sequence>
<keyword evidence="4 7" id="KW-0560">Oxidoreductase</keyword>
<proteinExistence type="inferred from homology"/>